<reference evidence="4 5" key="1">
    <citation type="submission" date="2019-02" db="EMBL/GenBank/DDBJ databases">
        <title>Deep-cultivation of Planctomycetes and their phenomic and genomic characterization uncovers novel biology.</title>
        <authorList>
            <person name="Wiegand S."/>
            <person name="Jogler M."/>
            <person name="Boedeker C."/>
            <person name="Pinto D."/>
            <person name="Vollmers J."/>
            <person name="Rivas-Marin E."/>
            <person name="Kohn T."/>
            <person name="Peeters S.H."/>
            <person name="Heuer A."/>
            <person name="Rast P."/>
            <person name="Oberbeckmann S."/>
            <person name="Bunk B."/>
            <person name="Jeske O."/>
            <person name="Meyerdierks A."/>
            <person name="Storesund J.E."/>
            <person name="Kallscheuer N."/>
            <person name="Luecker S."/>
            <person name="Lage O.M."/>
            <person name="Pohl T."/>
            <person name="Merkel B.J."/>
            <person name="Hornburger P."/>
            <person name="Mueller R.-W."/>
            <person name="Bruemmer F."/>
            <person name="Labrenz M."/>
            <person name="Spormann A.M."/>
            <person name="Op den Camp H."/>
            <person name="Overmann J."/>
            <person name="Amann R."/>
            <person name="Jetten M.S.M."/>
            <person name="Mascher T."/>
            <person name="Medema M.H."/>
            <person name="Devos D.P."/>
            <person name="Kaster A.-K."/>
            <person name="Ovreas L."/>
            <person name="Rohde M."/>
            <person name="Galperin M.Y."/>
            <person name="Jogler C."/>
        </authorList>
    </citation>
    <scope>NUCLEOTIDE SEQUENCE [LARGE SCALE GENOMIC DNA]</scope>
    <source>
        <strain evidence="4 5">Poly24</strain>
    </source>
</reference>
<feature type="domain" description="NADAR" evidence="3">
    <location>
        <begin position="21"/>
        <end position="179"/>
    </location>
</feature>
<name>A0A518JTZ1_9BACT</name>
<gene>
    <name evidence="4" type="primary">ybiA_2</name>
    <name evidence="4" type="ORF">Poly24_27350</name>
</gene>
<dbReference type="NCBIfam" id="TIGR02464">
    <property type="entry name" value="ribofla_fusion"/>
    <property type="match status" value="1"/>
</dbReference>
<dbReference type="CDD" id="cd15457">
    <property type="entry name" value="NADAR"/>
    <property type="match status" value="1"/>
</dbReference>
<evidence type="ECO:0000256" key="1">
    <source>
        <dbReference type="ARBA" id="ARBA00000022"/>
    </source>
</evidence>
<dbReference type="Pfam" id="PF08719">
    <property type="entry name" value="NADAR"/>
    <property type="match status" value="1"/>
</dbReference>
<dbReference type="EMBL" id="CP036348">
    <property type="protein sequence ID" value="QDV69021.1"/>
    <property type="molecule type" value="Genomic_DNA"/>
</dbReference>
<proteinExistence type="predicted"/>
<dbReference type="KEGG" id="rcf:Poly24_27350"/>
<dbReference type="Gene3D" id="1.10.357.40">
    <property type="entry name" value="YbiA-like"/>
    <property type="match status" value="1"/>
</dbReference>
<comment type="catalytic activity">
    <reaction evidence="1">
        <text>5-amino-6-(5-phospho-D-ribosylamino)uracil + H2O = 5,6-diaminouracil + D-ribose 5-phosphate</text>
        <dbReference type="Rhea" id="RHEA:55020"/>
        <dbReference type="ChEBI" id="CHEBI:15377"/>
        <dbReference type="ChEBI" id="CHEBI:46252"/>
        <dbReference type="ChEBI" id="CHEBI:58453"/>
        <dbReference type="ChEBI" id="CHEBI:78346"/>
    </reaction>
</comment>
<dbReference type="RefSeq" id="WP_145095833.1">
    <property type="nucleotide sequence ID" value="NZ_CP036348.1"/>
</dbReference>
<dbReference type="SUPFAM" id="SSF143990">
    <property type="entry name" value="YbiA-like"/>
    <property type="match status" value="1"/>
</dbReference>
<evidence type="ECO:0000256" key="2">
    <source>
        <dbReference type="ARBA" id="ARBA00000751"/>
    </source>
</evidence>
<sequence length="190" mass="21453">MLDLETLRQRCSTGEQFDYLYFWGHQSSKDGKITKSCLSQWYESSFTVDGTVYQTAEHWMMAAKARLFGDEESLLQILESSDPKTAKALGRKVKNFDSSLWDENARRLVTEGNVAKFSQNSHLQEFLLGTGDAVLVEASPYDRIWGIGLKADDDRAKNPVTWQGQNLLGFALMDVREELSKQSGTTAPKE</sequence>
<evidence type="ECO:0000313" key="4">
    <source>
        <dbReference type="EMBL" id="QDV69021.1"/>
    </source>
</evidence>
<dbReference type="Proteomes" id="UP000315082">
    <property type="component" value="Chromosome"/>
</dbReference>
<evidence type="ECO:0000259" key="3">
    <source>
        <dbReference type="Pfam" id="PF08719"/>
    </source>
</evidence>
<protein>
    <submittedName>
        <fullName evidence="4">Swarming motility protein YbiA</fullName>
    </submittedName>
</protein>
<organism evidence="4 5">
    <name type="scientific">Rosistilla carotiformis</name>
    <dbReference type="NCBI Taxonomy" id="2528017"/>
    <lineage>
        <taxon>Bacteria</taxon>
        <taxon>Pseudomonadati</taxon>
        <taxon>Planctomycetota</taxon>
        <taxon>Planctomycetia</taxon>
        <taxon>Pirellulales</taxon>
        <taxon>Pirellulaceae</taxon>
        <taxon>Rosistilla</taxon>
    </lineage>
</organism>
<dbReference type="OrthoDB" id="67297at2"/>
<keyword evidence="5" id="KW-1185">Reference proteome</keyword>
<dbReference type="InterPro" id="IPR012816">
    <property type="entry name" value="NADAR"/>
</dbReference>
<dbReference type="AlphaFoldDB" id="A0A518JTZ1"/>
<comment type="catalytic activity">
    <reaction evidence="2">
        <text>2,5-diamino-6-hydroxy-4-(5-phosphoribosylamino)-pyrimidine + H2O = 2,5,6-triamino-4-hydroxypyrimidine + D-ribose 5-phosphate</text>
        <dbReference type="Rhea" id="RHEA:23436"/>
        <dbReference type="ChEBI" id="CHEBI:15377"/>
        <dbReference type="ChEBI" id="CHEBI:58614"/>
        <dbReference type="ChEBI" id="CHEBI:78346"/>
        <dbReference type="ChEBI" id="CHEBI:137796"/>
    </reaction>
</comment>
<dbReference type="InterPro" id="IPR037238">
    <property type="entry name" value="YbiA-like_sf"/>
</dbReference>
<evidence type="ECO:0000313" key="5">
    <source>
        <dbReference type="Proteomes" id="UP000315082"/>
    </source>
</evidence>
<accession>A0A518JTZ1</accession>